<sequence>MIKVRSFIFYVGMFLFTIPFTLISLLTFPLAQKYRYRFISLWAKTMIPWLKFTCNLSFEIHGSENIPNKPCIVFCNHQSAWETLALQIALPQQVWVLKRELLLIPFFGWGLWLTSPIAIDRSSGKKALLQMFNQGLTKIQKGFFIIVFPEGTRANLNEDKKYHIGGSWLAKKIDCPVLPIAHNAGYFWPKNSFLKHPGKITLKIGPLIETHELSTDQINESAKKWINSNVEKIIH</sequence>
<keyword evidence="3 6" id="KW-0012">Acyltransferase</keyword>
<dbReference type="PATRIC" id="fig|1623450.3.peg.1036"/>
<evidence type="ECO:0000313" key="7">
    <source>
        <dbReference type="Proteomes" id="UP000066549"/>
    </source>
</evidence>
<comment type="pathway">
    <text evidence="1">Lipid metabolism.</text>
</comment>
<evidence type="ECO:0000256" key="1">
    <source>
        <dbReference type="ARBA" id="ARBA00005189"/>
    </source>
</evidence>
<feature type="domain" description="Phospholipid/glycerol acyltransferase" evidence="5">
    <location>
        <begin position="71"/>
        <end position="185"/>
    </location>
</feature>
<dbReference type="SMART" id="SM00563">
    <property type="entry name" value="PlsC"/>
    <property type="match status" value="1"/>
</dbReference>
<name>A0A0H4JC71_9PROT</name>
<dbReference type="Proteomes" id="UP000066549">
    <property type="component" value="Chromosome"/>
</dbReference>
<dbReference type="InterPro" id="IPR002123">
    <property type="entry name" value="Plipid/glycerol_acylTrfase"/>
</dbReference>
<keyword evidence="4" id="KW-1133">Transmembrane helix</keyword>
<keyword evidence="4" id="KW-0472">Membrane</keyword>
<dbReference type="AlphaFoldDB" id="A0A0H4JC71"/>
<dbReference type="PANTHER" id="PTHR10434:SF40">
    <property type="entry name" value="1-ACYL-SN-GLYCEROL-3-PHOSPHATE ACYLTRANSFERASE"/>
    <property type="match status" value="1"/>
</dbReference>
<dbReference type="SUPFAM" id="SSF69593">
    <property type="entry name" value="Glycerol-3-phosphate (1)-acyltransferase"/>
    <property type="match status" value="1"/>
</dbReference>
<dbReference type="CDD" id="cd07989">
    <property type="entry name" value="LPLAT_AGPAT-like"/>
    <property type="match status" value="1"/>
</dbReference>
<dbReference type="GO" id="GO:0006654">
    <property type="term" value="P:phosphatidic acid biosynthetic process"/>
    <property type="evidence" value="ECO:0007669"/>
    <property type="project" value="TreeGrafter"/>
</dbReference>
<keyword evidence="7" id="KW-1185">Reference proteome</keyword>
<keyword evidence="2 6" id="KW-0808">Transferase</keyword>
<dbReference type="OrthoDB" id="9812274at2"/>
<dbReference type="PANTHER" id="PTHR10434">
    <property type="entry name" value="1-ACYL-SN-GLYCEROL-3-PHOSPHATE ACYLTRANSFERASE"/>
    <property type="match status" value="1"/>
</dbReference>
<keyword evidence="4" id="KW-0812">Transmembrane</keyword>
<evidence type="ECO:0000256" key="3">
    <source>
        <dbReference type="ARBA" id="ARBA00023315"/>
    </source>
</evidence>
<feature type="transmembrane region" description="Helical" evidence="4">
    <location>
        <begin position="7"/>
        <end position="31"/>
    </location>
</feature>
<protein>
    <submittedName>
        <fullName evidence="6">Acyl-phosphate glycerol 3-phosphate acyltransferase</fullName>
    </submittedName>
</protein>
<evidence type="ECO:0000259" key="5">
    <source>
        <dbReference type="SMART" id="SM00563"/>
    </source>
</evidence>
<proteinExistence type="predicted"/>
<organism evidence="6 7">
    <name type="scientific">Methylophilales bacterium MBRS-H7</name>
    <dbReference type="NCBI Taxonomy" id="1623450"/>
    <lineage>
        <taxon>Bacteria</taxon>
        <taxon>Pseudomonadati</taxon>
        <taxon>Pseudomonadota</taxon>
        <taxon>Betaproteobacteria</taxon>
        <taxon>Nitrosomonadales</taxon>
        <taxon>OM43 clade</taxon>
    </lineage>
</organism>
<dbReference type="GO" id="GO:0003841">
    <property type="term" value="F:1-acylglycerol-3-phosphate O-acyltransferase activity"/>
    <property type="evidence" value="ECO:0007669"/>
    <property type="project" value="TreeGrafter"/>
</dbReference>
<reference evidence="6 7" key="1">
    <citation type="submission" date="2015-03" db="EMBL/GenBank/DDBJ databases">
        <title>Comparative analysis of the OM43 clade including a novel species from Red Sea uncovers genomic and metabolic diversity among marine methylotrophs.</title>
        <authorList>
            <person name="Jimenez-Infante F."/>
            <person name="Ngugi D.K."/>
            <person name="Vinu M."/>
            <person name="Alam I."/>
            <person name="Kamau A."/>
            <person name="Blom J."/>
            <person name="Bajic V.B."/>
            <person name="Stingl U."/>
        </authorList>
    </citation>
    <scope>NUCLEOTIDE SEQUENCE [LARGE SCALE GENOMIC DNA]</scope>
    <source>
        <strain evidence="6 7">MBRSH7</strain>
    </source>
</reference>
<accession>A0A0H4JC71</accession>
<evidence type="ECO:0000256" key="4">
    <source>
        <dbReference type="SAM" id="Phobius"/>
    </source>
</evidence>
<dbReference type="EMBL" id="CP011002">
    <property type="protein sequence ID" value="AKO66092.1"/>
    <property type="molecule type" value="Genomic_DNA"/>
</dbReference>
<evidence type="ECO:0000313" key="6">
    <source>
        <dbReference type="EMBL" id="AKO66092.1"/>
    </source>
</evidence>
<dbReference type="Pfam" id="PF01553">
    <property type="entry name" value="Acyltransferase"/>
    <property type="match status" value="1"/>
</dbReference>
<gene>
    <name evidence="6" type="ORF">VI33_05205</name>
</gene>
<evidence type="ECO:0000256" key="2">
    <source>
        <dbReference type="ARBA" id="ARBA00022679"/>
    </source>
</evidence>